<keyword evidence="5 17" id="KW-0812">Transmembrane</keyword>
<evidence type="ECO:0000256" key="8">
    <source>
        <dbReference type="ARBA" id="ARBA00022741"/>
    </source>
</evidence>
<feature type="compositionally biased region" description="Polar residues" evidence="16">
    <location>
        <begin position="395"/>
        <end position="420"/>
    </location>
</feature>
<feature type="domain" description="Gnk2-homologous" evidence="19">
    <location>
        <begin position="21"/>
        <end position="129"/>
    </location>
</feature>
<dbReference type="FunFam" id="3.30.200.20:FF:000142">
    <property type="entry name" value="Cysteine-rich receptor-like protein kinase 10"/>
    <property type="match status" value="1"/>
</dbReference>
<evidence type="ECO:0000256" key="1">
    <source>
        <dbReference type="ARBA" id="ARBA00004167"/>
    </source>
</evidence>
<evidence type="ECO:0000256" key="11">
    <source>
        <dbReference type="ARBA" id="ARBA00022989"/>
    </source>
</evidence>
<evidence type="ECO:0000256" key="4">
    <source>
        <dbReference type="ARBA" id="ARBA00022679"/>
    </source>
</evidence>
<dbReference type="EMBL" id="KN670927">
    <property type="protein sequence ID" value="KHN01555.1"/>
    <property type="molecule type" value="Genomic_DNA"/>
</dbReference>
<dbReference type="Gene3D" id="1.10.510.10">
    <property type="entry name" value="Transferase(Phosphotransferase) domain 1"/>
    <property type="match status" value="1"/>
</dbReference>
<feature type="transmembrane region" description="Helical" evidence="17">
    <location>
        <begin position="166"/>
        <end position="190"/>
    </location>
</feature>
<dbReference type="GO" id="GO:0005886">
    <property type="term" value="C:plasma membrane"/>
    <property type="evidence" value="ECO:0007669"/>
    <property type="project" value="TreeGrafter"/>
</dbReference>
<comment type="subcellular location">
    <subcellularLocation>
        <location evidence="1">Membrane</location>
        <topology evidence="1">Single-pass membrane protein</topology>
    </subcellularLocation>
</comment>
<feature type="region of interest" description="Disordered" evidence="16">
    <location>
        <begin position="395"/>
        <end position="427"/>
    </location>
</feature>
<dbReference type="PROSITE" id="PS50011">
    <property type="entry name" value="PROTEIN_KINASE_DOM"/>
    <property type="match status" value="1"/>
</dbReference>
<dbReference type="InterPro" id="IPR017441">
    <property type="entry name" value="Protein_kinase_ATP_BS"/>
</dbReference>
<dbReference type="CDD" id="cd23509">
    <property type="entry name" value="Gnk2-like"/>
    <property type="match status" value="1"/>
</dbReference>
<dbReference type="Pfam" id="PF01657">
    <property type="entry name" value="Stress-antifung"/>
    <property type="match status" value="1"/>
</dbReference>
<dbReference type="Gene3D" id="3.30.200.20">
    <property type="entry name" value="Phosphorylase Kinase, domain 1"/>
    <property type="match status" value="1"/>
</dbReference>
<keyword evidence="12 17" id="KW-0472">Membrane</keyword>
<accession>A0A0B2NWX0</accession>
<keyword evidence="8 15" id="KW-0547">Nucleotide-binding</keyword>
<dbReference type="EC" id="2.7.10.1" evidence="20"/>
<evidence type="ECO:0000256" key="17">
    <source>
        <dbReference type="SAM" id="Phobius"/>
    </source>
</evidence>
<dbReference type="InterPro" id="IPR001245">
    <property type="entry name" value="Ser-Thr/Tyr_kinase_cat_dom"/>
</dbReference>
<feature type="region of interest" description="Disordered" evidence="16">
    <location>
        <begin position="139"/>
        <end position="160"/>
    </location>
</feature>
<keyword evidence="10 15" id="KW-0067">ATP-binding</keyword>
<evidence type="ECO:0000256" key="3">
    <source>
        <dbReference type="ARBA" id="ARBA00022553"/>
    </source>
</evidence>
<keyword evidence="7" id="KW-0677">Repeat</keyword>
<dbReference type="GO" id="GO:0004674">
    <property type="term" value="F:protein serine/threonine kinase activity"/>
    <property type="evidence" value="ECO:0007669"/>
    <property type="project" value="UniProtKB-KW"/>
</dbReference>
<proteinExistence type="predicted"/>
<dbReference type="PANTHER" id="PTHR27002">
    <property type="entry name" value="RECEPTOR-LIKE SERINE/THREONINE-PROTEIN KINASE SD1-8"/>
    <property type="match status" value="1"/>
</dbReference>
<dbReference type="SUPFAM" id="SSF56112">
    <property type="entry name" value="Protein kinase-like (PK-like)"/>
    <property type="match status" value="1"/>
</dbReference>
<evidence type="ECO:0000313" key="20">
    <source>
        <dbReference type="EMBL" id="KHN01555.1"/>
    </source>
</evidence>
<evidence type="ECO:0000256" key="6">
    <source>
        <dbReference type="ARBA" id="ARBA00022729"/>
    </source>
</evidence>
<keyword evidence="4 20" id="KW-0808">Transferase</keyword>
<dbReference type="InterPro" id="IPR002902">
    <property type="entry name" value="GNK2"/>
</dbReference>
<evidence type="ECO:0000259" key="19">
    <source>
        <dbReference type="PROSITE" id="PS51473"/>
    </source>
</evidence>
<evidence type="ECO:0000256" key="14">
    <source>
        <dbReference type="ARBA" id="ARBA00023180"/>
    </source>
</evidence>
<keyword evidence="13 20" id="KW-0675">Receptor</keyword>
<feature type="binding site" evidence="15">
    <location>
        <position position="257"/>
    </location>
    <ligand>
        <name>ATP</name>
        <dbReference type="ChEBI" id="CHEBI:30616"/>
    </ligand>
</feature>
<dbReference type="Pfam" id="PF07714">
    <property type="entry name" value="PK_Tyr_Ser-Thr"/>
    <property type="match status" value="1"/>
</dbReference>
<keyword evidence="14" id="KW-0325">Glycoprotein</keyword>
<reference evidence="20" key="1">
    <citation type="submission" date="2014-07" db="EMBL/GenBank/DDBJ databases">
        <title>Identification of a novel salt tolerance gene in wild soybean by whole-genome sequencing.</title>
        <authorList>
            <person name="Lam H.-M."/>
            <person name="Qi X."/>
            <person name="Li M.-W."/>
            <person name="Liu X."/>
            <person name="Xie M."/>
            <person name="Ni M."/>
            <person name="Xu X."/>
        </authorList>
    </citation>
    <scope>NUCLEOTIDE SEQUENCE [LARGE SCALE GENOMIC DNA]</scope>
    <source>
        <tissue evidence="20">Root</tissue>
    </source>
</reference>
<evidence type="ECO:0000256" key="15">
    <source>
        <dbReference type="PROSITE-ProRule" id="PRU10141"/>
    </source>
</evidence>
<gene>
    <name evidence="20" type="ORF">glysoja_037909</name>
</gene>
<evidence type="ECO:0000256" key="7">
    <source>
        <dbReference type="ARBA" id="ARBA00022737"/>
    </source>
</evidence>
<evidence type="ECO:0000259" key="18">
    <source>
        <dbReference type="PROSITE" id="PS50011"/>
    </source>
</evidence>
<protein>
    <submittedName>
        <fullName evidence="20">Cysteine-rich receptor-like protein kinase 25</fullName>
        <ecNumber evidence="20">2.7.10.1</ecNumber>
    </submittedName>
</protein>
<dbReference type="GO" id="GO:0004714">
    <property type="term" value="F:transmembrane receptor protein tyrosine kinase activity"/>
    <property type="evidence" value="ECO:0007669"/>
    <property type="project" value="UniProtKB-EC"/>
</dbReference>
<evidence type="ECO:0000256" key="13">
    <source>
        <dbReference type="ARBA" id="ARBA00023170"/>
    </source>
</evidence>
<dbReference type="FunFam" id="3.30.430.20:FF:000002">
    <property type="entry name" value="Cysteine-rich receptor-like protein kinase 10"/>
    <property type="match status" value="1"/>
</dbReference>
<keyword evidence="3" id="KW-0597">Phosphoprotein</keyword>
<evidence type="ECO:0000256" key="12">
    <source>
        <dbReference type="ARBA" id="ARBA00023136"/>
    </source>
</evidence>
<dbReference type="AlphaFoldDB" id="A0A0B2NWX0"/>
<keyword evidence="6" id="KW-0732">Signal</keyword>
<keyword evidence="9 20" id="KW-0418">Kinase</keyword>
<dbReference type="InterPro" id="IPR000719">
    <property type="entry name" value="Prot_kinase_dom"/>
</dbReference>
<evidence type="ECO:0000256" key="2">
    <source>
        <dbReference type="ARBA" id="ARBA00022527"/>
    </source>
</evidence>
<sequence length="427" mass="47633">MWTVECMLRYTNRSILGVMENQPTNHNYYDKNVTGSVNQFNDALESLMRNLTRTAASGDSRSKYATASAKAPNFQTIYAQAQCTPDISSEDCTKCLEEAISIIPECCSGKAGGNVVKPSCRIRFDPYIFYGPTLKLDPDAPPTTPLQSPSTNNTSSQGKSNTSRTIIAIVVPVGSVVLVLSLFCIYLRLWKPRKKIEIKREEDKDEDEITFAESLQFNFDTIRVATNEFDDCNKLGQGSFGAVYKGQLSNGQVIAVKRLSRDSGQGDMEFENEVLLVAKLQHRNLVRLLGFSLEGRERLLVYEFVQIKALITSYLVWRNWREGTATNIVDPTLNDGSRNEIMRCIHIGLLCVQENDAGRPTMTSVVLMLNSYSLTLPVPSEPAFVVDSRTRSLPSSELTEHNSSQTRSSESTQNSVNEASITELYPR</sequence>
<feature type="domain" description="Protein kinase" evidence="18">
    <location>
        <begin position="229"/>
        <end position="427"/>
    </location>
</feature>
<dbReference type="PROSITE" id="PS00107">
    <property type="entry name" value="PROTEIN_KINASE_ATP"/>
    <property type="match status" value="1"/>
</dbReference>
<dbReference type="PANTHER" id="PTHR27002:SF1073">
    <property type="entry name" value="CYSTEINE-RICH RECEPTOR-LIKE PROTEIN KINASE 29"/>
    <property type="match status" value="1"/>
</dbReference>
<feature type="compositionally biased region" description="Polar residues" evidence="16">
    <location>
        <begin position="145"/>
        <end position="160"/>
    </location>
</feature>
<name>A0A0B2NWX0_GLYSO</name>
<dbReference type="GO" id="GO:0005524">
    <property type="term" value="F:ATP binding"/>
    <property type="evidence" value="ECO:0007669"/>
    <property type="project" value="UniProtKB-UniRule"/>
</dbReference>
<evidence type="ECO:0000256" key="5">
    <source>
        <dbReference type="ARBA" id="ARBA00022692"/>
    </source>
</evidence>
<dbReference type="Gene3D" id="3.30.430.20">
    <property type="entry name" value="Gnk2 domain, C-X8-C-X2-C motif"/>
    <property type="match status" value="1"/>
</dbReference>
<dbReference type="InterPro" id="IPR011009">
    <property type="entry name" value="Kinase-like_dom_sf"/>
</dbReference>
<keyword evidence="11 17" id="KW-1133">Transmembrane helix</keyword>
<evidence type="ECO:0000256" key="9">
    <source>
        <dbReference type="ARBA" id="ARBA00022777"/>
    </source>
</evidence>
<keyword evidence="2" id="KW-0723">Serine/threonine-protein kinase</keyword>
<dbReference type="PROSITE" id="PS51473">
    <property type="entry name" value="GNK2"/>
    <property type="match status" value="1"/>
</dbReference>
<dbReference type="InterPro" id="IPR020635">
    <property type="entry name" value="Tyr_kinase_cat_dom"/>
</dbReference>
<evidence type="ECO:0000256" key="16">
    <source>
        <dbReference type="SAM" id="MobiDB-lite"/>
    </source>
</evidence>
<dbReference type="Proteomes" id="UP000053555">
    <property type="component" value="Unassembled WGS sequence"/>
</dbReference>
<dbReference type="InterPro" id="IPR038408">
    <property type="entry name" value="GNK2_sf"/>
</dbReference>
<organism evidence="20">
    <name type="scientific">Glycine soja</name>
    <name type="common">Wild soybean</name>
    <dbReference type="NCBI Taxonomy" id="3848"/>
    <lineage>
        <taxon>Eukaryota</taxon>
        <taxon>Viridiplantae</taxon>
        <taxon>Streptophyta</taxon>
        <taxon>Embryophyta</taxon>
        <taxon>Tracheophyta</taxon>
        <taxon>Spermatophyta</taxon>
        <taxon>Magnoliopsida</taxon>
        <taxon>eudicotyledons</taxon>
        <taxon>Gunneridae</taxon>
        <taxon>Pentapetalae</taxon>
        <taxon>rosids</taxon>
        <taxon>fabids</taxon>
        <taxon>Fabales</taxon>
        <taxon>Fabaceae</taxon>
        <taxon>Papilionoideae</taxon>
        <taxon>50 kb inversion clade</taxon>
        <taxon>NPAAA clade</taxon>
        <taxon>indigoferoid/millettioid clade</taxon>
        <taxon>Phaseoleae</taxon>
        <taxon>Glycine</taxon>
        <taxon>Glycine subgen. Soja</taxon>
    </lineage>
</organism>
<dbReference type="SMART" id="SM00219">
    <property type="entry name" value="TyrKc"/>
    <property type="match status" value="1"/>
</dbReference>
<evidence type="ECO:0000256" key="10">
    <source>
        <dbReference type="ARBA" id="ARBA00022840"/>
    </source>
</evidence>